<evidence type="ECO:0000256" key="2">
    <source>
        <dbReference type="ARBA" id="ARBA00007161"/>
    </source>
</evidence>
<sequence>MTRGADIIAGIILLALAIAIIVYLLHWLYRRSSKEVSFVRTGMLGEKVVISGGAFVLPIIHNITQVGMRTLSITIKRSGDKSLITKDRMRAELVTEFFTKVPPEQKAVATAAQTLGNRTLDPEHLREVVQGRFADALGEVAAKMTLDEIQENRGQFVKEVTKIADESIGHTGLALETVSIISLDQTPIEQFNPAN</sequence>
<reference evidence="7" key="1">
    <citation type="submission" date="2018-05" db="EMBL/GenBank/DDBJ databases">
        <authorList>
            <person name="Lanie J.A."/>
            <person name="Ng W.-L."/>
            <person name="Kazmierczak K.M."/>
            <person name="Andrzejewski T.M."/>
            <person name="Davidsen T.M."/>
            <person name="Wayne K.J."/>
            <person name="Tettelin H."/>
            <person name="Glass J.I."/>
            <person name="Rusch D."/>
            <person name="Podicherti R."/>
            <person name="Tsui H.-C.T."/>
            <person name="Winkler M.E."/>
        </authorList>
    </citation>
    <scope>NUCLEOTIDE SEQUENCE</scope>
</reference>
<dbReference type="CDD" id="cd03399">
    <property type="entry name" value="SPFH_flotillin"/>
    <property type="match status" value="1"/>
</dbReference>
<evidence type="ECO:0000256" key="1">
    <source>
        <dbReference type="ARBA" id="ARBA00004236"/>
    </source>
</evidence>
<dbReference type="AlphaFoldDB" id="A0A382F6I6"/>
<keyword evidence="5" id="KW-0812">Transmembrane</keyword>
<dbReference type="EMBL" id="UINC01048283">
    <property type="protein sequence ID" value="SVB58638.1"/>
    <property type="molecule type" value="Genomic_DNA"/>
</dbReference>
<name>A0A382F6I6_9ZZZZ</name>
<dbReference type="Gene3D" id="3.30.479.30">
    <property type="entry name" value="Band 7 domain"/>
    <property type="match status" value="1"/>
</dbReference>
<evidence type="ECO:0000259" key="6">
    <source>
        <dbReference type="SMART" id="SM00244"/>
    </source>
</evidence>
<dbReference type="InterPro" id="IPR036013">
    <property type="entry name" value="Band_7/SPFH_dom_sf"/>
</dbReference>
<dbReference type="Pfam" id="PF01145">
    <property type="entry name" value="Band_7"/>
    <property type="match status" value="1"/>
</dbReference>
<dbReference type="SMART" id="SM00244">
    <property type="entry name" value="PHB"/>
    <property type="match status" value="1"/>
</dbReference>
<keyword evidence="5" id="KW-1133">Transmembrane helix</keyword>
<protein>
    <recommendedName>
        <fullName evidence="6">Band 7 domain-containing protein</fullName>
    </recommendedName>
</protein>
<dbReference type="InterPro" id="IPR027705">
    <property type="entry name" value="Flotillin_fam"/>
</dbReference>
<accession>A0A382F6I6</accession>
<feature type="transmembrane region" description="Helical" evidence="5">
    <location>
        <begin position="7"/>
        <end position="29"/>
    </location>
</feature>
<dbReference type="PANTHER" id="PTHR13806">
    <property type="entry name" value="FLOTILLIN-RELATED"/>
    <property type="match status" value="1"/>
</dbReference>
<organism evidence="7">
    <name type="scientific">marine metagenome</name>
    <dbReference type="NCBI Taxonomy" id="408172"/>
    <lineage>
        <taxon>unclassified sequences</taxon>
        <taxon>metagenomes</taxon>
        <taxon>ecological metagenomes</taxon>
    </lineage>
</organism>
<feature type="domain" description="Band 7" evidence="6">
    <location>
        <begin position="26"/>
        <end position="195"/>
    </location>
</feature>
<evidence type="ECO:0000256" key="4">
    <source>
        <dbReference type="ARBA" id="ARBA00023136"/>
    </source>
</evidence>
<dbReference type="PANTHER" id="PTHR13806:SF31">
    <property type="entry name" value="FLOTILLIN-LIKE PROTEIN 1-RELATED"/>
    <property type="match status" value="1"/>
</dbReference>
<gene>
    <name evidence="7" type="ORF">METZ01_LOCUS211492</name>
</gene>
<keyword evidence="4 5" id="KW-0472">Membrane</keyword>
<dbReference type="InterPro" id="IPR001107">
    <property type="entry name" value="Band_7"/>
</dbReference>
<comment type="subcellular location">
    <subcellularLocation>
        <location evidence="1">Cell membrane</location>
    </subcellularLocation>
</comment>
<evidence type="ECO:0000256" key="3">
    <source>
        <dbReference type="ARBA" id="ARBA00022475"/>
    </source>
</evidence>
<dbReference type="SUPFAM" id="SSF117892">
    <property type="entry name" value="Band 7/SPFH domain"/>
    <property type="match status" value="1"/>
</dbReference>
<evidence type="ECO:0000313" key="7">
    <source>
        <dbReference type="EMBL" id="SVB58638.1"/>
    </source>
</evidence>
<keyword evidence="3" id="KW-1003">Cell membrane</keyword>
<comment type="similarity">
    <text evidence="2">Belongs to the band 7/mec-2 family. Flotillin subfamily.</text>
</comment>
<proteinExistence type="inferred from homology"/>
<evidence type="ECO:0000256" key="5">
    <source>
        <dbReference type="SAM" id="Phobius"/>
    </source>
</evidence>
<feature type="non-terminal residue" evidence="7">
    <location>
        <position position="195"/>
    </location>
</feature>
<dbReference type="GO" id="GO:0005886">
    <property type="term" value="C:plasma membrane"/>
    <property type="evidence" value="ECO:0007669"/>
    <property type="project" value="UniProtKB-SubCell"/>
</dbReference>